<dbReference type="InterPro" id="IPR050346">
    <property type="entry name" value="FMO-like"/>
</dbReference>
<dbReference type="RefSeq" id="XP_016454963.1">
    <property type="nucleotide sequence ID" value="XM_016599477.1"/>
</dbReference>
<proteinExistence type="predicted"/>
<dbReference type="AlphaFoldDB" id="A0A1S3YS41"/>
<gene>
    <name evidence="4" type="primary">LOC107779127</name>
</gene>
<keyword evidence="1" id="KW-0285">Flavoprotein</keyword>
<keyword evidence="4" id="KW-0503">Monooxygenase</keyword>
<evidence type="ECO:0000256" key="3">
    <source>
        <dbReference type="ARBA" id="ARBA00023002"/>
    </source>
</evidence>
<dbReference type="Gene3D" id="3.50.50.60">
    <property type="entry name" value="FAD/NAD(P)-binding domain"/>
    <property type="match status" value="1"/>
</dbReference>
<protein>
    <submittedName>
        <fullName evidence="4">Probable flavin-containing monooxygenase 1</fullName>
    </submittedName>
</protein>
<dbReference type="KEGG" id="nta:107779127"/>
<dbReference type="STRING" id="4097.A0A1S3YS41"/>
<evidence type="ECO:0000256" key="2">
    <source>
        <dbReference type="ARBA" id="ARBA00022827"/>
    </source>
</evidence>
<evidence type="ECO:0000313" key="4">
    <source>
        <dbReference type="RefSeq" id="XP_016454963.1"/>
    </source>
</evidence>
<evidence type="ECO:0000256" key="1">
    <source>
        <dbReference type="ARBA" id="ARBA00022630"/>
    </source>
</evidence>
<name>A0A1S3YS41_TOBAC</name>
<reference evidence="4" key="1">
    <citation type="submission" date="2025-08" db="UniProtKB">
        <authorList>
            <consortium name="RefSeq"/>
        </authorList>
    </citation>
    <scope>IDENTIFICATION</scope>
</reference>
<dbReference type="PaxDb" id="4097-A0A1S3YS41"/>
<dbReference type="GO" id="GO:0004497">
    <property type="term" value="F:monooxygenase activity"/>
    <property type="evidence" value="ECO:0007669"/>
    <property type="project" value="UniProtKB-KW"/>
</dbReference>
<accession>A0A1S3YS41</accession>
<organism evidence="4">
    <name type="scientific">Nicotiana tabacum</name>
    <name type="common">Common tobacco</name>
    <dbReference type="NCBI Taxonomy" id="4097"/>
    <lineage>
        <taxon>Eukaryota</taxon>
        <taxon>Viridiplantae</taxon>
        <taxon>Streptophyta</taxon>
        <taxon>Embryophyta</taxon>
        <taxon>Tracheophyta</taxon>
        <taxon>Spermatophyta</taxon>
        <taxon>Magnoliopsida</taxon>
        <taxon>eudicotyledons</taxon>
        <taxon>Gunneridae</taxon>
        <taxon>Pentapetalae</taxon>
        <taxon>asterids</taxon>
        <taxon>lamiids</taxon>
        <taxon>Solanales</taxon>
        <taxon>Solanaceae</taxon>
        <taxon>Nicotianoideae</taxon>
        <taxon>Nicotianeae</taxon>
        <taxon>Nicotiana</taxon>
    </lineage>
</organism>
<keyword evidence="3" id="KW-0560">Oxidoreductase</keyword>
<dbReference type="OrthoDB" id="66881at2759"/>
<keyword evidence="2" id="KW-0274">FAD</keyword>
<dbReference type="PANTHER" id="PTHR23023">
    <property type="entry name" value="DIMETHYLANILINE MONOOXYGENASE"/>
    <property type="match status" value="1"/>
</dbReference>
<dbReference type="InterPro" id="IPR036188">
    <property type="entry name" value="FAD/NAD-bd_sf"/>
</dbReference>
<sequence>MVPDHSFLSELSSCSVSKVPEGFYDRVEEGSIKLIKKRILDSLKKEFLTGSDEYSALLLYRECIHPRIPQLAIIGFSESVSNLYTSEIKCRWLGELLDETFKVPNIKIMEKDIAEWDKYKKRYSYLNNYRDMGWNPKRKKGILAEWFHPYGPMDYAG</sequence>